<organism evidence="18 19">
    <name type="scientific">Ureibacillus suwonensis</name>
    <dbReference type="NCBI Taxonomy" id="313007"/>
    <lineage>
        <taxon>Bacteria</taxon>
        <taxon>Bacillati</taxon>
        <taxon>Bacillota</taxon>
        <taxon>Bacilli</taxon>
        <taxon>Bacillales</taxon>
        <taxon>Caryophanaceae</taxon>
        <taxon>Ureibacillus</taxon>
    </lineage>
</organism>
<dbReference type="Gene3D" id="3.40.430.10">
    <property type="entry name" value="Dihydrofolate Reductase, subunit A"/>
    <property type="match status" value="1"/>
</dbReference>
<evidence type="ECO:0000256" key="2">
    <source>
        <dbReference type="ARBA" id="ARBA00004882"/>
    </source>
</evidence>
<name>A0ABW0R752_9BACL</name>
<dbReference type="SUPFAM" id="SSF53927">
    <property type="entry name" value="Cytidine deaminase-like"/>
    <property type="match status" value="1"/>
</dbReference>
<dbReference type="Proteomes" id="UP001595978">
    <property type="component" value="Unassembled WGS sequence"/>
</dbReference>
<evidence type="ECO:0000256" key="10">
    <source>
        <dbReference type="ARBA" id="ARBA00023002"/>
    </source>
</evidence>
<keyword evidence="16" id="KW-0479">Metal-binding</keyword>
<comment type="similarity">
    <text evidence="6">Belongs to the HTP reductase family.</text>
</comment>
<dbReference type="RefSeq" id="WP_390308613.1">
    <property type="nucleotide sequence ID" value="NZ_JBHSNQ010000009.1"/>
</dbReference>
<dbReference type="InterPro" id="IPR002734">
    <property type="entry name" value="RibDG_C"/>
</dbReference>
<comment type="subunit">
    <text evidence="7">Homodimer.</text>
</comment>
<comment type="caution">
    <text evidence="18">The sequence shown here is derived from an EMBL/GenBank/DDBJ whole genome shotgun (WGS) entry which is preliminary data.</text>
</comment>
<evidence type="ECO:0000256" key="11">
    <source>
        <dbReference type="ARBA" id="ARBA00023268"/>
    </source>
</evidence>
<proteinExistence type="inferred from homology"/>
<comment type="catalytic activity">
    <reaction evidence="14 16">
        <text>5-amino-6-(5-phospho-D-ribitylamino)uracil + NADP(+) = 5-amino-6-(5-phospho-D-ribosylamino)uracil + NADPH + H(+)</text>
        <dbReference type="Rhea" id="RHEA:17845"/>
        <dbReference type="ChEBI" id="CHEBI:15378"/>
        <dbReference type="ChEBI" id="CHEBI:57783"/>
        <dbReference type="ChEBI" id="CHEBI:58349"/>
        <dbReference type="ChEBI" id="CHEBI:58421"/>
        <dbReference type="ChEBI" id="CHEBI:58453"/>
        <dbReference type="EC" id="1.1.1.193"/>
    </reaction>
</comment>
<dbReference type="InterPro" id="IPR016193">
    <property type="entry name" value="Cytidine_deaminase-like"/>
</dbReference>
<comment type="similarity">
    <text evidence="5 16">In the C-terminal section; belongs to the HTP reductase family.</text>
</comment>
<dbReference type="NCBIfam" id="TIGR01508">
    <property type="entry name" value="rib_reduct_arch"/>
    <property type="match status" value="1"/>
</dbReference>
<evidence type="ECO:0000256" key="1">
    <source>
        <dbReference type="ARBA" id="ARBA00002151"/>
    </source>
</evidence>
<evidence type="ECO:0000313" key="19">
    <source>
        <dbReference type="Proteomes" id="UP001595978"/>
    </source>
</evidence>
<evidence type="ECO:0000256" key="16">
    <source>
        <dbReference type="PIRNR" id="PIRNR006769"/>
    </source>
</evidence>
<keyword evidence="19" id="KW-1185">Reference proteome</keyword>
<dbReference type="InterPro" id="IPR006401">
    <property type="entry name" value="Rib_reduct_arc"/>
</dbReference>
<evidence type="ECO:0000256" key="7">
    <source>
        <dbReference type="ARBA" id="ARBA00011738"/>
    </source>
</evidence>
<dbReference type="GO" id="GO:0008835">
    <property type="term" value="F:diaminohydroxyphosphoribosylaminopyrimidine deaminase activity"/>
    <property type="evidence" value="ECO:0007669"/>
    <property type="project" value="UniProtKB-EC"/>
</dbReference>
<protein>
    <recommendedName>
        <fullName evidence="16">Riboflavin biosynthesis protein RibD</fullName>
    </recommendedName>
    <domain>
        <recommendedName>
            <fullName evidence="16">Diaminohydroxyphosphoribosylaminopyrimidine deaminase</fullName>
            <shortName evidence="16">DRAP deaminase</shortName>
            <ecNumber evidence="16">3.5.4.26</ecNumber>
        </recommendedName>
        <alternativeName>
            <fullName evidence="16">Riboflavin-specific deaminase</fullName>
        </alternativeName>
    </domain>
    <domain>
        <recommendedName>
            <fullName evidence="16">5-amino-6-(5-phosphoribosylamino)uracil reductase</fullName>
            <ecNumber evidence="16">1.1.1.193</ecNumber>
        </recommendedName>
        <alternativeName>
            <fullName evidence="16">HTP reductase</fullName>
        </alternativeName>
    </domain>
</protein>
<dbReference type="PANTHER" id="PTHR38011:SF7">
    <property type="entry name" value="2,5-DIAMINO-6-RIBOSYLAMINO-4(3H)-PYRIMIDINONE 5'-PHOSPHATE REDUCTASE"/>
    <property type="match status" value="1"/>
</dbReference>
<dbReference type="Pfam" id="PF00383">
    <property type="entry name" value="dCMP_cyt_deam_1"/>
    <property type="match status" value="1"/>
</dbReference>
<dbReference type="InterPro" id="IPR002125">
    <property type="entry name" value="CMP_dCMP_dom"/>
</dbReference>
<comment type="function">
    <text evidence="1 16">Converts 2,5-diamino-6-(ribosylamino)-4(3h)-pyrimidinone 5'-phosphate into 5-amino-6-(ribosylamino)-2,4(1h,3h)-pyrimidinedione 5'-phosphate.</text>
</comment>
<comment type="pathway">
    <text evidence="2 16">Cofactor biosynthesis; riboflavin biosynthesis; 5-amino-6-(D-ribitylamino)uracil from GTP: step 2/4.</text>
</comment>
<keyword evidence="10 16" id="KW-0560">Oxidoreductase</keyword>
<dbReference type="PROSITE" id="PS51747">
    <property type="entry name" value="CYT_DCMP_DEAMINASES_2"/>
    <property type="match status" value="1"/>
</dbReference>
<keyword evidence="9 16" id="KW-0521">NADP</keyword>
<keyword evidence="11" id="KW-0511">Multifunctional enzyme</keyword>
<evidence type="ECO:0000313" key="18">
    <source>
        <dbReference type="EMBL" id="MFC5540331.1"/>
    </source>
</evidence>
<gene>
    <name evidence="18" type="primary">ribD</name>
    <name evidence="18" type="ORF">ACFPOH_00790</name>
</gene>
<comment type="pathway">
    <text evidence="3 16">Cofactor biosynthesis; riboflavin biosynthesis; 5-amino-6-(D-ribitylamino)uracil from GTP: step 3/4.</text>
</comment>
<evidence type="ECO:0000256" key="4">
    <source>
        <dbReference type="ARBA" id="ARBA00005259"/>
    </source>
</evidence>
<comment type="similarity">
    <text evidence="4 16">In the N-terminal section; belongs to the cytidine and deoxycytidylate deaminase family.</text>
</comment>
<dbReference type="PIRSF" id="PIRSF006769">
    <property type="entry name" value="RibD"/>
    <property type="match status" value="1"/>
</dbReference>
<evidence type="ECO:0000256" key="5">
    <source>
        <dbReference type="ARBA" id="ARBA00007417"/>
    </source>
</evidence>
<evidence type="ECO:0000256" key="6">
    <source>
        <dbReference type="ARBA" id="ARBA00009723"/>
    </source>
</evidence>
<dbReference type="InterPro" id="IPR011549">
    <property type="entry name" value="RibD_C"/>
</dbReference>
<sequence length="364" mass="39590">MELALTMAKTAKGKTNPNPLVGAVIVKDGVIVGTGVHRKAGEPHAEVHAFNMAGEHAKGATLYVTLEPCSHYGKTPPCADLVKNSGVQRVVVATLDPNPKVSGRGVQILREAGIEVEVGLLEKEAQKLNERFFHNMIANRPFVTLKYAMTLDGKIATHSGHSKWISGEESRLQVHQLRNESDAILVGIGTVLKDNPLLTTRLPNQKGKNPVRVVLDSRLQIPLDANVLNDEAKTIIVTTTDANPKKIAELEKKNVTFIYCSKVQNGINLEEMLEQLYKHGITDLIVEGGGEVNASFVRAGLVNKYILYIAPKILGGRNSISPVSGEDVDTMDMASKVEIDSIERIGEDLCIIAYPKPGELHAQY</sequence>
<dbReference type="InterPro" id="IPR004794">
    <property type="entry name" value="Eubact_RibD"/>
</dbReference>
<dbReference type="NCBIfam" id="TIGR00227">
    <property type="entry name" value="ribD_Cterm"/>
    <property type="match status" value="1"/>
</dbReference>
<dbReference type="PANTHER" id="PTHR38011">
    <property type="entry name" value="DIHYDROFOLATE REDUCTASE FAMILY PROTEIN (AFU_ORTHOLOGUE AFUA_8G06820)"/>
    <property type="match status" value="1"/>
</dbReference>
<dbReference type="EC" id="1.1.1.193" evidence="16"/>
<dbReference type="Pfam" id="PF01872">
    <property type="entry name" value="RibD_C"/>
    <property type="match status" value="1"/>
</dbReference>
<reference evidence="19" key="1">
    <citation type="journal article" date="2019" name="Int. J. Syst. Evol. Microbiol.">
        <title>The Global Catalogue of Microorganisms (GCM) 10K type strain sequencing project: providing services to taxonomists for standard genome sequencing and annotation.</title>
        <authorList>
            <consortium name="The Broad Institute Genomics Platform"/>
            <consortium name="The Broad Institute Genome Sequencing Center for Infectious Disease"/>
            <person name="Wu L."/>
            <person name="Ma J."/>
        </authorList>
    </citation>
    <scope>NUCLEOTIDE SEQUENCE [LARGE SCALE GENOMIC DNA]</scope>
    <source>
        <strain evidence="19">CCUG 56331</strain>
    </source>
</reference>
<keyword evidence="16 18" id="KW-0378">Hydrolase</keyword>
<evidence type="ECO:0000256" key="13">
    <source>
        <dbReference type="ARBA" id="ARBA00049020"/>
    </source>
</evidence>
<evidence type="ECO:0000256" key="8">
    <source>
        <dbReference type="ARBA" id="ARBA00022619"/>
    </source>
</evidence>
<evidence type="ECO:0000256" key="12">
    <source>
        <dbReference type="ARBA" id="ARBA00047550"/>
    </source>
</evidence>
<comment type="catalytic activity">
    <reaction evidence="12">
        <text>2,5-diamino-6-(1-D-ribitylamino)pyrimidin-4(3H)-one 5'-phosphate + NAD(+) = 2,5-diamino-6-(1-D-ribosylamino)pyrimidin-4(3H)-one 5'-phosphate + NADH + H(+)</text>
        <dbReference type="Rhea" id="RHEA:27274"/>
        <dbReference type="ChEBI" id="CHEBI:15378"/>
        <dbReference type="ChEBI" id="CHEBI:57540"/>
        <dbReference type="ChEBI" id="CHEBI:57945"/>
        <dbReference type="ChEBI" id="CHEBI:58890"/>
        <dbReference type="ChEBI" id="CHEBI:59545"/>
        <dbReference type="EC" id="1.1.1.302"/>
    </reaction>
</comment>
<evidence type="ECO:0000259" key="17">
    <source>
        <dbReference type="PROSITE" id="PS51747"/>
    </source>
</evidence>
<evidence type="ECO:0000256" key="3">
    <source>
        <dbReference type="ARBA" id="ARBA00004910"/>
    </source>
</evidence>
<dbReference type="EC" id="3.5.4.26" evidence="16"/>
<keyword evidence="8 16" id="KW-0686">Riboflavin biosynthesis</keyword>
<comment type="catalytic activity">
    <reaction evidence="13">
        <text>2,5-diamino-6-(1-D-ribitylamino)pyrimidin-4(3H)-one 5'-phosphate + NADP(+) = 2,5-diamino-6-(1-D-ribosylamino)pyrimidin-4(3H)-one 5'-phosphate + NADPH + H(+)</text>
        <dbReference type="Rhea" id="RHEA:27278"/>
        <dbReference type="ChEBI" id="CHEBI:15378"/>
        <dbReference type="ChEBI" id="CHEBI:57783"/>
        <dbReference type="ChEBI" id="CHEBI:58349"/>
        <dbReference type="ChEBI" id="CHEBI:58890"/>
        <dbReference type="ChEBI" id="CHEBI:59545"/>
        <dbReference type="EC" id="1.1.1.302"/>
    </reaction>
</comment>
<dbReference type="EMBL" id="JBHSNQ010000009">
    <property type="protein sequence ID" value="MFC5540331.1"/>
    <property type="molecule type" value="Genomic_DNA"/>
</dbReference>
<comment type="catalytic activity">
    <reaction evidence="15 16">
        <text>2,5-diamino-6-hydroxy-4-(5-phosphoribosylamino)-pyrimidine + H2O + H(+) = 5-amino-6-(5-phospho-D-ribosylamino)uracil + NH4(+)</text>
        <dbReference type="Rhea" id="RHEA:21868"/>
        <dbReference type="ChEBI" id="CHEBI:15377"/>
        <dbReference type="ChEBI" id="CHEBI:15378"/>
        <dbReference type="ChEBI" id="CHEBI:28938"/>
        <dbReference type="ChEBI" id="CHEBI:58453"/>
        <dbReference type="ChEBI" id="CHEBI:58614"/>
        <dbReference type="EC" id="3.5.4.26"/>
    </reaction>
</comment>
<evidence type="ECO:0000256" key="9">
    <source>
        <dbReference type="ARBA" id="ARBA00022857"/>
    </source>
</evidence>
<dbReference type="Gene3D" id="3.40.140.10">
    <property type="entry name" value="Cytidine Deaminase, domain 2"/>
    <property type="match status" value="1"/>
</dbReference>
<accession>A0ABW0R752</accession>
<evidence type="ECO:0000256" key="15">
    <source>
        <dbReference type="ARBA" id="ARBA00049886"/>
    </source>
</evidence>
<comment type="cofactor">
    <cofactor evidence="16">
        <name>Zn(2+)</name>
        <dbReference type="ChEBI" id="CHEBI:29105"/>
    </cofactor>
    <text evidence="16">Binds 1 zinc ion.</text>
</comment>
<dbReference type="NCBIfam" id="TIGR00326">
    <property type="entry name" value="eubact_ribD"/>
    <property type="match status" value="1"/>
</dbReference>
<dbReference type="CDD" id="cd01284">
    <property type="entry name" value="Riboflavin_deaminase-reductase"/>
    <property type="match status" value="1"/>
</dbReference>
<dbReference type="SUPFAM" id="SSF53597">
    <property type="entry name" value="Dihydrofolate reductase-like"/>
    <property type="match status" value="1"/>
</dbReference>
<feature type="domain" description="CMP/dCMP-type deaminase" evidence="17">
    <location>
        <begin position="1"/>
        <end position="117"/>
    </location>
</feature>
<dbReference type="InterPro" id="IPR050765">
    <property type="entry name" value="Riboflavin_Biosynth_HTPR"/>
</dbReference>
<evidence type="ECO:0000256" key="14">
    <source>
        <dbReference type="ARBA" id="ARBA00049861"/>
    </source>
</evidence>
<dbReference type="GO" id="GO:0008703">
    <property type="term" value="F:5-amino-6-(5-phosphoribosylamino)uracil reductase activity"/>
    <property type="evidence" value="ECO:0007669"/>
    <property type="project" value="UniProtKB-EC"/>
</dbReference>
<dbReference type="InterPro" id="IPR024072">
    <property type="entry name" value="DHFR-like_dom_sf"/>
</dbReference>
<keyword evidence="16" id="KW-0862">Zinc</keyword>